<feature type="compositionally biased region" description="Basic and acidic residues" evidence="1">
    <location>
        <begin position="375"/>
        <end position="392"/>
    </location>
</feature>
<feature type="region of interest" description="Disordered" evidence="1">
    <location>
        <begin position="187"/>
        <end position="212"/>
    </location>
</feature>
<evidence type="ECO:0000256" key="2">
    <source>
        <dbReference type="SAM" id="Phobius"/>
    </source>
</evidence>
<feature type="region of interest" description="Disordered" evidence="1">
    <location>
        <begin position="21"/>
        <end position="64"/>
    </location>
</feature>
<feature type="transmembrane region" description="Helical" evidence="2">
    <location>
        <begin position="532"/>
        <end position="554"/>
    </location>
</feature>
<keyword evidence="4" id="KW-1185">Reference proteome</keyword>
<organism evidence="3 4">
    <name type="scientific">Actinomycetospora aurantiaca</name>
    <dbReference type="NCBI Taxonomy" id="3129233"/>
    <lineage>
        <taxon>Bacteria</taxon>
        <taxon>Bacillati</taxon>
        <taxon>Actinomycetota</taxon>
        <taxon>Actinomycetes</taxon>
        <taxon>Pseudonocardiales</taxon>
        <taxon>Pseudonocardiaceae</taxon>
        <taxon>Actinomycetospora</taxon>
    </lineage>
</organism>
<keyword evidence="2" id="KW-1133">Transmembrane helix</keyword>
<comment type="caution">
    <text evidence="3">The sequence shown here is derived from an EMBL/GenBank/DDBJ whole genome shotgun (WGS) entry which is preliminary data.</text>
</comment>
<evidence type="ECO:0008006" key="5">
    <source>
        <dbReference type="Google" id="ProtNLM"/>
    </source>
</evidence>
<protein>
    <recommendedName>
        <fullName evidence="5">Hsp70 protein</fullName>
    </recommendedName>
</protein>
<evidence type="ECO:0000313" key="3">
    <source>
        <dbReference type="EMBL" id="MEJ2870098.1"/>
    </source>
</evidence>
<feature type="region of interest" description="Disordered" evidence="1">
    <location>
        <begin position="330"/>
        <end position="529"/>
    </location>
</feature>
<gene>
    <name evidence="3" type="ORF">WCD74_20180</name>
</gene>
<dbReference type="Gene3D" id="3.90.640.10">
    <property type="entry name" value="Actin, Chain A, domain 4"/>
    <property type="match status" value="1"/>
</dbReference>
<dbReference type="RefSeq" id="WP_337696666.1">
    <property type="nucleotide sequence ID" value="NZ_JBBEGN010000010.1"/>
</dbReference>
<keyword evidence="2" id="KW-0812">Transmembrane</keyword>
<dbReference type="Gene3D" id="3.30.420.40">
    <property type="match status" value="2"/>
</dbReference>
<dbReference type="Proteomes" id="UP001385809">
    <property type="component" value="Unassembled WGS sequence"/>
</dbReference>
<dbReference type="EMBL" id="JBBEGN010000010">
    <property type="protein sequence ID" value="MEJ2870098.1"/>
    <property type="molecule type" value="Genomic_DNA"/>
</dbReference>
<proteinExistence type="predicted"/>
<sequence length="573" mass="57997">MDSWVMAVEVTPSELVAVEVDRVPGGAEGAAGSDRAALRPRRASLAPSEDDESGDGPNAGADGVDRLADAFTTLLDGDERPGRLVVATPPDTERRRFEEIAEATALVGLPAPTWLPGPVALVGDRIAAQVAVGGRAVVLDARDGGLTAWPVRRTAEGAEVGSRGPVATGIRLDQLLLGVVRAQLHSLDPATGDHGGPRPGARGDGDARGTAARLRREVRRARARLADTDVDEARVTSDGHVVTLERGVFDQLVEHALRETVDEIDWVAGPDAGPATVHVLADRPTPLARRLADLVGGSDSALALPGAPTDGVLGLAALLLPVRPRAARAASGAQAIRSRRTTGAPSGPLATGASGGPAPSAEDAVRTPPGGLPRPAREDAPVLVGAEERPEQEAELSGLSDGPDLPAIPAARLPSTPVQAQREPADLPGAPEAFGTGAAPLTHAGGAHPRPVVNGGGQGHAALADARPHEARPTSDAPPGNSGPLRRPDLHEAPDGSGDRTPSGSTAVVARRGPDTAPQPIPPEPGRRAPRGAVPVLVVLLLVAALAAAGVLVLGPDQVSAAFAGLGAGVVSW</sequence>
<accession>A0ABU8MUM0</accession>
<reference evidence="3 4" key="1">
    <citation type="submission" date="2024-03" db="EMBL/GenBank/DDBJ databases">
        <title>Actinomycetospora sp. OC33-EN08, a novel actinomycete isolated from wild orchid (Aerides multiflora).</title>
        <authorList>
            <person name="Suriyachadkun C."/>
        </authorList>
    </citation>
    <scope>NUCLEOTIDE SEQUENCE [LARGE SCALE GENOMIC DNA]</scope>
    <source>
        <strain evidence="3 4">OC33-EN08</strain>
    </source>
</reference>
<name>A0ABU8MUM0_9PSEU</name>
<feature type="compositionally biased region" description="Low complexity" evidence="1">
    <location>
        <begin position="330"/>
        <end position="361"/>
    </location>
</feature>
<evidence type="ECO:0000313" key="4">
    <source>
        <dbReference type="Proteomes" id="UP001385809"/>
    </source>
</evidence>
<feature type="compositionally biased region" description="Basic and acidic residues" evidence="1">
    <location>
        <begin position="486"/>
        <end position="498"/>
    </location>
</feature>
<keyword evidence="2" id="KW-0472">Membrane</keyword>
<evidence type="ECO:0000256" key="1">
    <source>
        <dbReference type="SAM" id="MobiDB-lite"/>
    </source>
</evidence>